<reference evidence="1 2" key="1">
    <citation type="submission" date="2019-01" db="EMBL/GenBank/DDBJ databases">
        <title>The genome sequence of Lactobacillus crispatus L49.</title>
        <authorList>
            <person name="Zhong J."/>
            <person name="Zhang J."/>
        </authorList>
    </citation>
    <scope>NUCLEOTIDE SEQUENCE [LARGE SCALE GENOMIC DNA]</scope>
    <source>
        <strain evidence="1 2">L49</strain>
    </source>
</reference>
<dbReference type="Proteomes" id="UP000289808">
    <property type="component" value="Unassembled WGS sequence"/>
</dbReference>
<dbReference type="EMBL" id="SCLX01000005">
    <property type="protein sequence ID" value="RXF60071.1"/>
    <property type="molecule type" value="Genomic_DNA"/>
</dbReference>
<proteinExistence type="predicted"/>
<dbReference type="RefSeq" id="WP_005724928.1">
    <property type="nucleotide sequence ID" value="NZ_CP114552.1"/>
</dbReference>
<evidence type="ECO:0000313" key="1">
    <source>
        <dbReference type="EMBL" id="RXF60071.1"/>
    </source>
</evidence>
<name>A0A4Q0LXW3_9LACO</name>
<accession>A0A4Q0LXW3</accession>
<organism evidence="1 2">
    <name type="scientific">Lactobacillus crispatus</name>
    <dbReference type="NCBI Taxonomy" id="47770"/>
    <lineage>
        <taxon>Bacteria</taxon>
        <taxon>Bacillati</taxon>
        <taxon>Bacillota</taxon>
        <taxon>Bacilli</taxon>
        <taxon>Lactobacillales</taxon>
        <taxon>Lactobacillaceae</taxon>
        <taxon>Lactobacillus</taxon>
    </lineage>
</organism>
<comment type="caution">
    <text evidence="1">The sequence shown here is derived from an EMBL/GenBank/DDBJ whole genome shotgun (WGS) entry which is preliminary data.</text>
</comment>
<dbReference type="AlphaFoldDB" id="A0A4Q0LXW3"/>
<gene>
    <name evidence="1" type="ORF">ERD32_01515</name>
</gene>
<protein>
    <submittedName>
        <fullName evidence="1">Uncharacterized protein</fullName>
    </submittedName>
</protein>
<sequence length="97" mass="11767">MELTKKEKQEIAEMVVNLLDKQKKPKINPSWTSLRKDIEQYCRNTKVNIRWYSLQTKIYDAIRAVLNISRVDDMTTEQSDEARRVFEFIKQEREKWT</sequence>
<evidence type="ECO:0000313" key="2">
    <source>
        <dbReference type="Proteomes" id="UP000289808"/>
    </source>
</evidence>